<evidence type="ECO:0000313" key="2">
    <source>
        <dbReference type="EMBL" id="TQV96358.1"/>
    </source>
</evidence>
<comment type="caution">
    <text evidence="2">The sequence shown here is derived from an EMBL/GenBank/DDBJ whole genome shotgun (WGS) entry which is preliminary data.</text>
</comment>
<feature type="region of interest" description="Disordered" evidence="1">
    <location>
        <begin position="1"/>
        <end position="40"/>
    </location>
</feature>
<keyword evidence="3" id="KW-1185">Reference proteome</keyword>
<dbReference type="Proteomes" id="UP000315783">
    <property type="component" value="Unassembled WGS sequence"/>
</dbReference>
<organism evidence="2 3">
    <name type="scientific">Cordyceps javanica</name>
    <dbReference type="NCBI Taxonomy" id="43265"/>
    <lineage>
        <taxon>Eukaryota</taxon>
        <taxon>Fungi</taxon>
        <taxon>Dikarya</taxon>
        <taxon>Ascomycota</taxon>
        <taxon>Pezizomycotina</taxon>
        <taxon>Sordariomycetes</taxon>
        <taxon>Hypocreomycetidae</taxon>
        <taxon>Hypocreales</taxon>
        <taxon>Cordycipitaceae</taxon>
        <taxon>Cordyceps</taxon>
    </lineage>
</organism>
<dbReference type="AlphaFoldDB" id="A0A545V3S5"/>
<proteinExistence type="predicted"/>
<gene>
    <name evidence="2" type="ORF">IF1G_04941</name>
</gene>
<sequence>MIAKAAVQCGPARFTDTRHRSATRSNSPNEMVAQRSDGLNRDAAAEVTTLPGLSRGSIELL</sequence>
<dbReference type="EMBL" id="SPUK01000006">
    <property type="protein sequence ID" value="TQV96358.1"/>
    <property type="molecule type" value="Genomic_DNA"/>
</dbReference>
<evidence type="ECO:0000256" key="1">
    <source>
        <dbReference type="SAM" id="MobiDB-lite"/>
    </source>
</evidence>
<name>A0A545V3S5_9HYPO</name>
<reference evidence="2 3" key="1">
    <citation type="journal article" date="2019" name="Appl. Microbiol. Biotechnol.">
        <title>Genome sequence of Isaria javanica and comparative genome analysis insights into family S53 peptidase evolution in fungal entomopathogens.</title>
        <authorList>
            <person name="Lin R."/>
            <person name="Zhang X."/>
            <person name="Xin B."/>
            <person name="Zou M."/>
            <person name="Gao Y."/>
            <person name="Qin F."/>
            <person name="Hu Q."/>
            <person name="Xie B."/>
            <person name="Cheng X."/>
        </authorList>
    </citation>
    <scope>NUCLEOTIDE SEQUENCE [LARGE SCALE GENOMIC DNA]</scope>
    <source>
        <strain evidence="2 3">IJ1G</strain>
    </source>
</reference>
<evidence type="ECO:0000313" key="3">
    <source>
        <dbReference type="Proteomes" id="UP000315783"/>
    </source>
</evidence>
<accession>A0A545V3S5</accession>
<protein>
    <submittedName>
        <fullName evidence="2">Uncharacterized protein</fullName>
    </submittedName>
</protein>